<evidence type="ECO:0000313" key="3">
    <source>
        <dbReference type="Proteomes" id="UP000186817"/>
    </source>
</evidence>
<dbReference type="OrthoDB" id="432594at2759"/>
<feature type="compositionally biased region" description="Basic and acidic residues" evidence="1">
    <location>
        <begin position="346"/>
        <end position="360"/>
    </location>
</feature>
<sequence>MWGRSVQEMFEQLHEDTERVQLPNDDATLSGEHEPDYDTAIAQTPHASSGNDGEGPVDASPGKQSELSRMERELGMVQSATRELDEQELIPDYGRGDLGGQVAPGEGGIQKLDAQTGGAQTAPVPAPDLMNQLGTLLQSTLQSNLLPMLDEVRMTQATVLSRLDKLENEQRLSAAGSEDPKERRAQSPGSSQRSVGPMRRPGSSHREVEAVGDHLAGIRLESRMAETAVMKHEHSEMGLFKGPSRFSDRGAEQALQSEFSMLAVAGDEVLGKLVIAVNTGVEDVIQDLQRWPRQYSHAVRPVLGDKQEQDKAMEGDKDHGPEILPPGGIWDDAEWVEEMLVDKVRAQAEQESEQDAKVRDGGSPVRGDWNPADEADDDEGMKLQVEVGEPESEGEGVGSESDDADEFMSVASWHEALARWEVWEGPAQDELNSLISEKGALVNVTWADVRKWRERGVRVTILPSKLVFSIKAPNARHKVRVVACGNMGPPRDESKHEYKESVFTSSLDITHLRSALAFSAKRSQEVATVDVRTAFLNADLLPRSRQLAEKLAESGESYGVQGETQDSVQELVVLTPPRIGVDLRFLGLDLHWGEGRNLHITQTAYIKELGARTLKERWGMNFYEIFHVDGVHNGADIGRVRLFDPTSTRIPIDIRCLSGRRRTLIIKNTDEREIVDDNFRDQAQRYLQSEWVGRTEFEVLPDVYSVFARDPAEVD</sequence>
<feature type="region of interest" description="Disordered" evidence="1">
    <location>
        <begin position="1"/>
        <end position="65"/>
    </location>
</feature>
<feature type="region of interest" description="Disordered" evidence="1">
    <location>
        <begin position="346"/>
        <end position="379"/>
    </location>
</feature>
<protein>
    <recommendedName>
        <fullName evidence="4">Copia protein</fullName>
    </recommendedName>
</protein>
<feature type="region of interest" description="Disordered" evidence="1">
    <location>
        <begin position="80"/>
        <end position="126"/>
    </location>
</feature>
<feature type="region of interest" description="Disordered" evidence="1">
    <location>
        <begin position="170"/>
        <end position="209"/>
    </location>
</feature>
<comment type="caution">
    <text evidence="2">The sequence shown here is derived from an EMBL/GenBank/DDBJ whole genome shotgun (WGS) entry which is preliminary data.</text>
</comment>
<organism evidence="2 3">
    <name type="scientific">Symbiodinium microadriaticum</name>
    <name type="common">Dinoflagellate</name>
    <name type="synonym">Zooxanthella microadriatica</name>
    <dbReference type="NCBI Taxonomy" id="2951"/>
    <lineage>
        <taxon>Eukaryota</taxon>
        <taxon>Sar</taxon>
        <taxon>Alveolata</taxon>
        <taxon>Dinophyceae</taxon>
        <taxon>Suessiales</taxon>
        <taxon>Symbiodiniaceae</taxon>
        <taxon>Symbiodinium</taxon>
    </lineage>
</organism>
<feature type="compositionally biased region" description="Polar residues" evidence="1">
    <location>
        <begin position="41"/>
        <end position="51"/>
    </location>
</feature>
<dbReference type="AlphaFoldDB" id="A0A1Q9DWG1"/>
<proteinExistence type="predicted"/>
<dbReference type="Proteomes" id="UP000186817">
    <property type="component" value="Unassembled WGS sequence"/>
</dbReference>
<evidence type="ECO:0008006" key="4">
    <source>
        <dbReference type="Google" id="ProtNLM"/>
    </source>
</evidence>
<feature type="compositionally biased region" description="Basic and acidic residues" evidence="1">
    <location>
        <begin position="304"/>
        <end position="321"/>
    </location>
</feature>
<dbReference type="EMBL" id="LSRX01000359">
    <property type="protein sequence ID" value="OLP99509.1"/>
    <property type="molecule type" value="Genomic_DNA"/>
</dbReference>
<evidence type="ECO:0000313" key="2">
    <source>
        <dbReference type="EMBL" id="OLP99509.1"/>
    </source>
</evidence>
<name>A0A1Q9DWG1_SYMMI</name>
<keyword evidence="3" id="KW-1185">Reference proteome</keyword>
<feature type="region of interest" description="Disordered" evidence="1">
    <location>
        <begin position="304"/>
        <end position="328"/>
    </location>
</feature>
<reference evidence="2 3" key="1">
    <citation type="submission" date="2016-02" db="EMBL/GenBank/DDBJ databases">
        <title>Genome analysis of coral dinoflagellate symbionts highlights evolutionary adaptations to a symbiotic lifestyle.</title>
        <authorList>
            <person name="Aranda M."/>
            <person name="Li Y."/>
            <person name="Liew Y.J."/>
            <person name="Baumgarten S."/>
            <person name="Simakov O."/>
            <person name="Wilson M."/>
            <person name="Piel J."/>
            <person name="Ashoor H."/>
            <person name="Bougouffa S."/>
            <person name="Bajic V.B."/>
            <person name="Ryu T."/>
            <person name="Ravasi T."/>
            <person name="Bayer T."/>
            <person name="Micklem G."/>
            <person name="Kim H."/>
            <person name="Bhak J."/>
            <person name="Lajeunesse T.C."/>
            <person name="Voolstra C.R."/>
        </authorList>
    </citation>
    <scope>NUCLEOTIDE SEQUENCE [LARGE SCALE GENOMIC DNA]</scope>
    <source>
        <strain evidence="2 3">CCMP2467</strain>
    </source>
</reference>
<evidence type="ECO:0000256" key="1">
    <source>
        <dbReference type="SAM" id="MobiDB-lite"/>
    </source>
</evidence>
<accession>A0A1Q9DWG1</accession>
<gene>
    <name evidence="2" type="ORF">AK812_SmicGene17923</name>
</gene>